<evidence type="ECO:0000256" key="3">
    <source>
        <dbReference type="ARBA" id="ARBA00022679"/>
    </source>
</evidence>
<dbReference type="SUPFAM" id="SSF53335">
    <property type="entry name" value="S-adenosyl-L-methionine-dependent methyltransferases"/>
    <property type="match status" value="1"/>
</dbReference>
<comment type="similarity">
    <text evidence="1">Belongs to the methyltransferase superfamily.</text>
</comment>
<dbReference type="AlphaFoldDB" id="A0A1R1PV75"/>
<keyword evidence="2" id="KW-0489">Methyltransferase</keyword>
<comment type="caution">
    <text evidence="4">The sequence shown here is derived from an EMBL/GenBank/DDBJ whole genome shotgun (WGS) entry which is preliminary data.</text>
</comment>
<sequence>MSEDMYNDGYSDIVNIDFSETVIEQMSTRTANTGMVWEVMDVCDIKYPASEFDYIIDKGTMDALMCEKGDVWNPSPELVARVNSEVDEVERPAPFQKKVSGERFLDVKNHNSG</sequence>
<organism evidence="4 5">
    <name type="scientific">Zancudomyces culisetae</name>
    <name type="common">Gut fungus</name>
    <name type="synonym">Smittium culisetae</name>
    <dbReference type="NCBI Taxonomy" id="1213189"/>
    <lineage>
        <taxon>Eukaryota</taxon>
        <taxon>Fungi</taxon>
        <taxon>Fungi incertae sedis</taxon>
        <taxon>Zoopagomycota</taxon>
        <taxon>Kickxellomycotina</taxon>
        <taxon>Harpellomycetes</taxon>
        <taxon>Harpellales</taxon>
        <taxon>Legeriomycetaceae</taxon>
        <taxon>Zancudomyces</taxon>
    </lineage>
</organism>
<dbReference type="PANTHER" id="PTHR12176">
    <property type="entry name" value="SAM-DEPENDENT METHYLTRANSFERASE SUPERFAMILY PROTEIN"/>
    <property type="match status" value="1"/>
</dbReference>
<dbReference type="Gene3D" id="3.40.50.150">
    <property type="entry name" value="Vaccinia Virus protein VP39"/>
    <property type="match status" value="1"/>
</dbReference>
<evidence type="ECO:0000313" key="4">
    <source>
        <dbReference type="EMBL" id="OMH84867.1"/>
    </source>
</evidence>
<dbReference type="Proteomes" id="UP000188320">
    <property type="component" value="Unassembled WGS sequence"/>
</dbReference>
<dbReference type="EMBL" id="LSSK01000136">
    <property type="protein sequence ID" value="OMH84867.1"/>
    <property type="molecule type" value="Genomic_DNA"/>
</dbReference>
<reference evidence="5" key="1">
    <citation type="submission" date="2017-01" db="EMBL/GenBank/DDBJ databases">
        <authorList>
            <person name="Wang Y."/>
            <person name="White M."/>
            <person name="Kvist S."/>
            <person name="Moncalvo J.-M."/>
        </authorList>
    </citation>
    <scope>NUCLEOTIDE SEQUENCE [LARGE SCALE GENOMIC DNA]</scope>
    <source>
        <strain evidence="5">COL-18-3</strain>
    </source>
</reference>
<keyword evidence="3" id="KW-0808">Transferase</keyword>
<keyword evidence="5" id="KW-1185">Reference proteome</keyword>
<proteinExistence type="inferred from homology"/>
<dbReference type="PANTHER" id="PTHR12176:SF80">
    <property type="entry name" value="EEF1A LYSINE METHYLTRANSFERASE 4"/>
    <property type="match status" value="1"/>
</dbReference>
<dbReference type="InterPro" id="IPR051419">
    <property type="entry name" value="Lys/N-term_MeTrsfase_sf"/>
</dbReference>
<accession>A0A1R1PV75</accession>
<name>A0A1R1PV75_ZANCU</name>
<evidence type="ECO:0000256" key="2">
    <source>
        <dbReference type="ARBA" id="ARBA00022603"/>
    </source>
</evidence>
<dbReference type="OrthoDB" id="411785at2759"/>
<gene>
    <name evidence="4" type="ORF">AX774_g1600</name>
</gene>
<protein>
    <submittedName>
        <fullName evidence="4">Endothelin-converting enzyme 2</fullName>
    </submittedName>
</protein>
<dbReference type="GO" id="GO:0008168">
    <property type="term" value="F:methyltransferase activity"/>
    <property type="evidence" value="ECO:0007669"/>
    <property type="project" value="UniProtKB-KW"/>
</dbReference>
<dbReference type="GO" id="GO:0032259">
    <property type="term" value="P:methylation"/>
    <property type="evidence" value="ECO:0007669"/>
    <property type="project" value="UniProtKB-KW"/>
</dbReference>
<evidence type="ECO:0000313" key="5">
    <source>
        <dbReference type="Proteomes" id="UP000188320"/>
    </source>
</evidence>
<evidence type="ECO:0000256" key="1">
    <source>
        <dbReference type="ARBA" id="ARBA00008361"/>
    </source>
</evidence>
<dbReference type="InterPro" id="IPR029063">
    <property type="entry name" value="SAM-dependent_MTases_sf"/>
</dbReference>